<sequence>MKISELKERLKKYGFTVARDSDSWLISSPNRWGVAHVNIDGSGYEISSLPIKAASVVLKFIATPIEERRDEKRWNIVVGQDVDKAGELSIWRKPAYGTAENGFIDAQAKLKNLKAPTTIFTDSEFNQLIEHLKALPHGGIYAKIAELGKREVLQND</sequence>
<dbReference type="OrthoDB" id="2299565at2"/>
<dbReference type="RefSeq" id="WP_057733327.1">
    <property type="nucleotide sequence ID" value="NZ_AZFS01000046.1"/>
</dbReference>
<keyword evidence="2" id="KW-1185">Reference proteome</keyword>
<gene>
    <name evidence="1" type="ORF">FD28_GL002522</name>
</gene>
<dbReference type="STRING" id="1423753.FD28_GL002522"/>
<dbReference type="AlphaFoldDB" id="A0A0R1UQR6"/>
<organism evidence="1 2">
    <name type="scientific">Levilactobacillus hammesii DSM 16381</name>
    <dbReference type="NCBI Taxonomy" id="1423753"/>
    <lineage>
        <taxon>Bacteria</taxon>
        <taxon>Bacillati</taxon>
        <taxon>Bacillota</taxon>
        <taxon>Bacilli</taxon>
        <taxon>Lactobacillales</taxon>
        <taxon>Lactobacillaceae</taxon>
        <taxon>Levilactobacillus</taxon>
    </lineage>
</organism>
<dbReference type="EMBL" id="AZFS01000046">
    <property type="protein sequence ID" value="KRL95551.1"/>
    <property type="molecule type" value="Genomic_DNA"/>
</dbReference>
<accession>A0A0R1UQR6</accession>
<evidence type="ECO:0000313" key="2">
    <source>
        <dbReference type="Proteomes" id="UP000051580"/>
    </source>
</evidence>
<proteinExistence type="predicted"/>
<dbReference type="Proteomes" id="UP000051580">
    <property type="component" value="Unassembled WGS sequence"/>
</dbReference>
<dbReference type="PATRIC" id="fig|1423753.3.peg.2647"/>
<name>A0A0R1UQR6_9LACO</name>
<reference evidence="1 2" key="1">
    <citation type="journal article" date="2015" name="Genome Announc.">
        <title>Expanding the biotechnology potential of lactobacilli through comparative genomics of 213 strains and associated genera.</title>
        <authorList>
            <person name="Sun Z."/>
            <person name="Harris H.M."/>
            <person name="McCann A."/>
            <person name="Guo C."/>
            <person name="Argimon S."/>
            <person name="Zhang W."/>
            <person name="Yang X."/>
            <person name="Jeffery I.B."/>
            <person name="Cooney J.C."/>
            <person name="Kagawa T.F."/>
            <person name="Liu W."/>
            <person name="Song Y."/>
            <person name="Salvetti E."/>
            <person name="Wrobel A."/>
            <person name="Rasinkangas P."/>
            <person name="Parkhill J."/>
            <person name="Rea M.C."/>
            <person name="O'Sullivan O."/>
            <person name="Ritari J."/>
            <person name="Douillard F.P."/>
            <person name="Paul Ross R."/>
            <person name="Yang R."/>
            <person name="Briner A.E."/>
            <person name="Felis G.E."/>
            <person name="de Vos W.M."/>
            <person name="Barrangou R."/>
            <person name="Klaenhammer T.R."/>
            <person name="Caufield P.W."/>
            <person name="Cui Y."/>
            <person name="Zhang H."/>
            <person name="O'Toole P.W."/>
        </authorList>
    </citation>
    <scope>NUCLEOTIDE SEQUENCE [LARGE SCALE GENOMIC DNA]</scope>
    <source>
        <strain evidence="1 2">DSM 16381</strain>
    </source>
</reference>
<comment type="caution">
    <text evidence="1">The sequence shown here is derived from an EMBL/GenBank/DDBJ whole genome shotgun (WGS) entry which is preliminary data.</text>
</comment>
<evidence type="ECO:0000313" key="1">
    <source>
        <dbReference type="EMBL" id="KRL95551.1"/>
    </source>
</evidence>
<protein>
    <submittedName>
        <fullName evidence="1">Uncharacterized protein</fullName>
    </submittedName>
</protein>